<dbReference type="EMBL" id="AP014545">
    <property type="protein sequence ID" value="BBB24643.1"/>
    <property type="molecule type" value="Genomic_DNA"/>
</dbReference>
<name>A0A7R6PJH8_9GAMM</name>
<organism evidence="3 4">
    <name type="scientific">Amphritea japonica ATCC BAA-1530</name>
    <dbReference type="NCBI Taxonomy" id="1278309"/>
    <lineage>
        <taxon>Bacteria</taxon>
        <taxon>Pseudomonadati</taxon>
        <taxon>Pseudomonadota</taxon>
        <taxon>Gammaproteobacteria</taxon>
        <taxon>Oceanospirillales</taxon>
        <taxon>Oceanospirillaceae</taxon>
        <taxon>Amphritea</taxon>
    </lineage>
</organism>
<proteinExistence type="predicted"/>
<evidence type="ECO:0000313" key="3">
    <source>
        <dbReference type="EMBL" id="BBB24643.1"/>
    </source>
</evidence>
<dbReference type="InterPro" id="IPR018760">
    <property type="entry name" value="DUF2326"/>
</dbReference>
<dbReference type="Pfam" id="PF10088">
    <property type="entry name" value="DUF2326"/>
    <property type="match status" value="1"/>
</dbReference>
<keyword evidence="1" id="KW-0175">Coiled coil</keyword>
<evidence type="ECO:0000256" key="1">
    <source>
        <dbReference type="SAM" id="Coils"/>
    </source>
</evidence>
<sequence>MLKLSRLYANNNSIFPDIIFRDGLNIIFANVTKEQKDKSSHSLGKTTLLELLNFSLLKQIDKSFFLKNKVFEDFIFYLEIEYDSNKFVTIKRPVKGKICIHSVSIKDKLNYLDDKDWDFSSLSLKKAKEIFDSIVFIKDLRKNDFTFRNGLRYCLRKQTQYENTFKVNASRETDSAWKPYLAQVLGINSILVKEKYAANKQVESIKNAIKQIESLPQESTQSLEAEIAQLGAHISRMQAELDKFDFRKADTEINSELIDNTSLQVSDFNKKLYEIDQRLHAINESLRTEFSFDLDKVVELFGEVEIHFPDQLAHSYHDLINLNTQMSEGRKIRLKSAKKKLLKERKSTEEYLSLATEKQKELASILLQKDAFSKYKVMQARLSREESRLAVLQERVEKLDYASSLSDRLESAVSSQSDAAKLLEKATRVRENAQMKHAVEVFSEIVEYVLSMSAFIFTNTNSEGNIEFKIGLKDQTSVNDGFSYTRTLSAIFDITLLSIHSNDSFYKFSYHDGLFESLDDRVKFKLIDKMREISESHGLQFIISVLDSDIPISETGERSYFSQDEIIRELHDEGNSGRLFRMPAF</sequence>
<protein>
    <recommendedName>
        <fullName evidence="2">DUF2326 domain-containing protein</fullName>
    </recommendedName>
</protein>
<dbReference type="OrthoDB" id="7888902at2"/>
<dbReference type="KEGG" id="ajp:AMJAP_0044"/>
<reference evidence="3 4" key="1">
    <citation type="journal article" date="2008" name="Int. J. Syst. Evol. Microbiol.">
        <title>Amphritea japonica sp. nov. and Amphritea balenae sp. nov., isolated from the sediment adjacent to sperm whale carcasses off Kagoshima, Japan.</title>
        <authorList>
            <person name="Miyazaki M."/>
            <person name="Nogi Y."/>
            <person name="Fujiwara Y."/>
            <person name="Kawato M."/>
            <person name="Nagahama T."/>
            <person name="Kubokawa K."/>
            <person name="Horikoshi K."/>
        </authorList>
    </citation>
    <scope>NUCLEOTIDE SEQUENCE [LARGE SCALE GENOMIC DNA]</scope>
    <source>
        <strain evidence="3 4">ATCC BAA-1530</strain>
    </source>
</reference>
<evidence type="ECO:0000313" key="4">
    <source>
        <dbReference type="Proteomes" id="UP000595663"/>
    </source>
</evidence>
<keyword evidence="4" id="KW-1185">Reference proteome</keyword>
<dbReference type="RefSeq" id="WP_019621193.1">
    <property type="nucleotide sequence ID" value="NZ_AP014545.1"/>
</dbReference>
<dbReference type="Proteomes" id="UP000595663">
    <property type="component" value="Chromosome"/>
</dbReference>
<feature type="domain" description="DUF2326" evidence="2">
    <location>
        <begin position="458"/>
        <end position="582"/>
    </location>
</feature>
<gene>
    <name evidence="3" type="ORF">AMJAP_0044</name>
</gene>
<dbReference type="AlphaFoldDB" id="A0A7R6PJH8"/>
<evidence type="ECO:0000259" key="2">
    <source>
        <dbReference type="Pfam" id="PF10088"/>
    </source>
</evidence>
<feature type="coiled-coil region" evidence="1">
    <location>
        <begin position="375"/>
        <end position="402"/>
    </location>
</feature>
<accession>A0A7R6PJH8</accession>